<name>A0ABW4JRW0_9HYPH</name>
<dbReference type="Proteomes" id="UP001597327">
    <property type="component" value="Unassembled WGS sequence"/>
</dbReference>
<dbReference type="Pfam" id="PF09550">
    <property type="entry name" value="Phage_TAC_6"/>
    <property type="match status" value="1"/>
</dbReference>
<evidence type="ECO:0000313" key="3">
    <source>
        <dbReference type="Proteomes" id="UP001597327"/>
    </source>
</evidence>
<dbReference type="RefSeq" id="WP_377175293.1">
    <property type="nucleotide sequence ID" value="NZ_JBHUFA010000001.1"/>
</dbReference>
<accession>A0ABW4JRW0</accession>
<comment type="caution">
    <text evidence="2">The sequence shown here is derived from an EMBL/GenBank/DDBJ whole genome shotgun (WGS) entry which is preliminary data.</text>
</comment>
<reference evidence="3" key="1">
    <citation type="journal article" date="2019" name="Int. J. Syst. Evol. Microbiol.">
        <title>The Global Catalogue of Microorganisms (GCM) 10K type strain sequencing project: providing services to taxonomists for standard genome sequencing and annotation.</title>
        <authorList>
            <consortium name="The Broad Institute Genomics Platform"/>
            <consortium name="The Broad Institute Genome Sequencing Center for Infectious Disease"/>
            <person name="Wu L."/>
            <person name="Ma J."/>
        </authorList>
    </citation>
    <scope>NUCLEOTIDE SEQUENCE [LARGE SCALE GENOMIC DNA]</scope>
    <source>
        <strain evidence="3">JCM 3369</strain>
    </source>
</reference>
<dbReference type="InterPro" id="IPR019056">
    <property type="entry name" value="Phage_TAC_6"/>
</dbReference>
<feature type="region of interest" description="Disordered" evidence="1">
    <location>
        <begin position="59"/>
        <end position="78"/>
    </location>
</feature>
<feature type="compositionally biased region" description="Basic and acidic residues" evidence="1">
    <location>
        <begin position="66"/>
        <end position="78"/>
    </location>
</feature>
<evidence type="ECO:0000313" key="2">
    <source>
        <dbReference type="EMBL" id="MFD1694842.1"/>
    </source>
</evidence>
<organism evidence="2 3">
    <name type="scientific">Roseibium aestuarii</name>
    <dbReference type="NCBI Taxonomy" id="2600299"/>
    <lineage>
        <taxon>Bacteria</taxon>
        <taxon>Pseudomonadati</taxon>
        <taxon>Pseudomonadota</taxon>
        <taxon>Alphaproteobacteria</taxon>
        <taxon>Hyphomicrobiales</taxon>
        <taxon>Stappiaceae</taxon>
        <taxon>Roseibium</taxon>
    </lineage>
</organism>
<sequence length="78" mass="8238">MGGLLSLAARGQGWTPQTFWSATLRELALVLAPLGGGGADAGVPMRTVDLNRLARRFPDGSALRQTMRDKGQAGDDRS</sequence>
<gene>
    <name evidence="2" type="ORF">ACFSC7_04885</name>
</gene>
<evidence type="ECO:0000256" key="1">
    <source>
        <dbReference type="SAM" id="MobiDB-lite"/>
    </source>
</evidence>
<dbReference type="EMBL" id="JBHUFA010000001">
    <property type="protein sequence ID" value="MFD1694842.1"/>
    <property type="molecule type" value="Genomic_DNA"/>
</dbReference>
<proteinExistence type="predicted"/>
<keyword evidence="3" id="KW-1185">Reference proteome</keyword>
<protein>
    <submittedName>
        <fullName evidence="2">Phage tail assembly chaperone</fullName>
    </submittedName>
</protein>